<protein>
    <recommendedName>
        <fullName evidence="2">MACPF domain-containing protein</fullName>
    </recommendedName>
</protein>
<dbReference type="EMBL" id="JBBCAQ010000003">
    <property type="protein sequence ID" value="KAK7604925.1"/>
    <property type="molecule type" value="Genomic_DNA"/>
</dbReference>
<accession>A0AAN9YBK7</accession>
<evidence type="ECO:0000259" key="2">
    <source>
        <dbReference type="Pfam" id="PF01823"/>
    </source>
</evidence>
<feature type="signal peptide" evidence="1">
    <location>
        <begin position="1"/>
        <end position="21"/>
    </location>
</feature>
<organism evidence="3 4">
    <name type="scientific">Parthenolecanium corni</name>
    <dbReference type="NCBI Taxonomy" id="536013"/>
    <lineage>
        <taxon>Eukaryota</taxon>
        <taxon>Metazoa</taxon>
        <taxon>Ecdysozoa</taxon>
        <taxon>Arthropoda</taxon>
        <taxon>Hexapoda</taxon>
        <taxon>Insecta</taxon>
        <taxon>Pterygota</taxon>
        <taxon>Neoptera</taxon>
        <taxon>Paraneoptera</taxon>
        <taxon>Hemiptera</taxon>
        <taxon>Sternorrhyncha</taxon>
        <taxon>Coccoidea</taxon>
        <taxon>Coccidae</taxon>
        <taxon>Parthenolecanium</taxon>
    </lineage>
</organism>
<comment type="caution">
    <text evidence="3">The sequence shown here is derived from an EMBL/GenBank/DDBJ whole genome shotgun (WGS) entry which is preliminary data.</text>
</comment>
<dbReference type="Pfam" id="PF01823">
    <property type="entry name" value="MACPF"/>
    <property type="match status" value="1"/>
</dbReference>
<gene>
    <name evidence="3" type="ORF">V9T40_006111</name>
</gene>
<dbReference type="AlphaFoldDB" id="A0AAN9YBK7"/>
<evidence type="ECO:0000313" key="4">
    <source>
        <dbReference type="Proteomes" id="UP001367676"/>
    </source>
</evidence>
<dbReference type="InterPro" id="IPR020864">
    <property type="entry name" value="MACPF"/>
</dbReference>
<feature type="domain" description="MACPF" evidence="2">
    <location>
        <begin position="130"/>
        <end position="216"/>
    </location>
</feature>
<evidence type="ECO:0000313" key="3">
    <source>
        <dbReference type="EMBL" id="KAK7604925.1"/>
    </source>
</evidence>
<name>A0AAN9YBK7_9HEMI</name>
<keyword evidence="1" id="KW-0732">Signal</keyword>
<sequence>MILKIFNFWCLCVVFLESVSSKDVQIGDVIDLFSHYGMLTNLFPNHANSYDSLPAEFSQNIFNRQSLKRIIAGSSLKENGVWKTKVCDNVPKVMNALFENYHIDFVENIENPFAALANIKMISQFFGINSKLLLDGYCYILIKYRQNNASYRLLDVSPENFKLDARIERGLESVSMEDHKSVLHFISKFGSHYFQSFSIGNVIYQLFALPKNRYPCLKQFESDFVYEDILRCANASEIWPGFIKSLSNSKMTEAAFNNAYKNNQKWYSNLFVAKYQNFGRYVRLPEKPVLTGFNLTAISDVIPKPKSSFVHEVINNQMSLRELYLFLN</sequence>
<feature type="chain" id="PRO_5042828397" description="MACPF domain-containing protein" evidence="1">
    <location>
        <begin position="22"/>
        <end position="328"/>
    </location>
</feature>
<reference evidence="3 4" key="1">
    <citation type="submission" date="2024-03" db="EMBL/GenBank/DDBJ databases">
        <title>Adaptation during the transition from Ophiocordyceps entomopathogen to insect associate is accompanied by gene loss and intensified selection.</title>
        <authorList>
            <person name="Ward C.M."/>
            <person name="Onetto C.A."/>
            <person name="Borneman A.R."/>
        </authorList>
    </citation>
    <scope>NUCLEOTIDE SEQUENCE [LARGE SCALE GENOMIC DNA]</scope>
    <source>
        <strain evidence="3">AWRI1</strain>
        <tissue evidence="3">Single Adult Female</tissue>
    </source>
</reference>
<dbReference type="Proteomes" id="UP001367676">
    <property type="component" value="Unassembled WGS sequence"/>
</dbReference>
<proteinExistence type="predicted"/>
<evidence type="ECO:0000256" key="1">
    <source>
        <dbReference type="SAM" id="SignalP"/>
    </source>
</evidence>
<keyword evidence="4" id="KW-1185">Reference proteome</keyword>